<dbReference type="PROSITE" id="PS00523">
    <property type="entry name" value="SULFATASE_1"/>
    <property type="match status" value="1"/>
</dbReference>
<proteinExistence type="inferred from homology"/>
<dbReference type="InterPro" id="IPR050738">
    <property type="entry name" value="Sulfatase"/>
</dbReference>
<feature type="signal peptide" evidence="5">
    <location>
        <begin position="1"/>
        <end position="21"/>
    </location>
</feature>
<keyword evidence="5" id="KW-0732">Signal</keyword>
<dbReference type="GO" id="GO:0004065">
    <property type="term" value="F:arylsulfatase activity"/>
    <property type="evidence" value="ECO:0007669"/>
    <property type="project" value="TreeGrafter"/>
</dbReference>
<dbReference type="Gene3D" id="3.30.1120.10">
    <property type="match status" value="1"/>
</dbReference>
<dbReference type="Gene3D" id="3.40.720.10">
    <property type="entry name" value="Alkaline Phosphatase, subunit A"/>
    <property type="match status" value="1"/>
</dbReference>
<evidence type="ECO:0000256" key="1">
    <source>
        <dbReference type="ARBA" id="ARBA00008779"/>
    </source>
</evidence>
<dbReference type="AlphaFoldDB" id="A0A916YCV3"/>
<keyword evidence="3" id="KW-0378">Hydrolase</keyword>
<protein>
    <submittedName>
        <fullName evidence="7">Arylsulfatase</fullName>
    </submittedName>
</protein>
<dbReference type="PANTHER" id="PTHR42693:SF53">
    <property type="entry name" value="ENDO-4-O-SULFATASE"/>
    <property type="match status" value="1"/>
</dbReference>
<dbReference type="PROSITE" id="PS00149">
    <property type="entry name" value="SULFATASE_2"/>
    <property type="match status" value="1"/>
</dbReference>
<dbReference type="SUPFAM" id="SSF53649">
    <property type="entry name" value="Alkaline phosphatase-like"/>
    <property type="match status" value="1"/>
</dbReference>
<gene>
    <name evidence="7" type="ORF">GCM10011514_00430</name>
</gene>
<evidence type="ECO:0000313" key="8">
    <source>
        <dbReference type="Proteomes" id="UP000609064"/>
    </source>
</evidence>
<evidence type="ECO:0000259" key="6">
    <source>
        <dbReference type="Pfam" id="PF00884"/>
    </source>
</evidence>
<accession>A0A916YCV3</accession>
<dbReference type="InterPro" id="IPR017850">
    <property type="entry name" value="Alkaline_phosphatase_core_sf"/>
</dbReference>
<keyword evidence="8" id="KW-1185">Reference proteome</keyword>
<evidence type="ECO:0000313" key="7">
    <source>
        <dbReference type="EMBL" id="GGD40242.1"/>
    </source>
</evidence>
<organism evidence="7 8">
    <name type="scientific">Emticicia aquatilis</name>
    <dbReference type="NCBI Taxonomy" id="1537369"/>
    <lineage>
        <taxon>Bacteria</taxon>
        <taxon>Pseudomonadati</taxon>
        <taxon>Bacteroidota</taxon>
        <taxon>Cytophagia</taxon>
        <taxon>Cytophagales</taxon>
        <taxon>Leadbetterellaceae</taxon>
        <taxon>Emticicia</taxon>
    </lineage>
</organism>
<dbReference type="GO" id="GO:0046872">
    <property type="term" value="F:metal ion binding"/>
    <property type="evidence" value="ECO:0007669"/>
    <property type="project" value="UniProtKB-KW"/>
</dbReference>
<evidence type="ECO:0000256" key="3">
    <source>
        <dbReference type="ARBA" id="ARBA00022801"/>
    </source>
</evidence>
<comment type="caution">
    <text evidence="7">The sequence shown here is derived from an EMBL/GenBank/DDBJ whole genome shotgun (WGS) entry which is preliminary data.</text>
</comment>
<name>A0A916YCV3_9BACT</name>
<evidence type="ECO:0000256" key="4">
    <source>
        <dbReference type="ARBA" id="ARBA00022837"/>
    </source>
</evidence>
<dbReference type="EMBL" id="BMKK01000001">
    <property type="protein sequence ID" value="GGD40242.1"/>
    <property type="molecule type" value="Genomic_DNA"/>
</dbReference>
<keyword evidence="4" id="KW-0106">Calcium</keyword>
<feature type="chain" id="PRO_5037064940" evidence="5">
    <location>
        <begin position="22"/>
        <end position="503"/>
    </location>
</feature>
<reference evidence="7" key="1">
    <citation type="journal article" date="2014" name="Int. J. Syst. Evol. Microbiol.">
        <title>Complete genome sequence of Corynebacterium casei LMG S-19264T (=DSM 44701T), isolated from a smear-ripened cheese.</title>
        <authorList>
            <consortium name="US DOE Joint Genome Institute (JGI-PGF)"/>
            <person name="Walter F."/>
            <person name="Albersmeier A."/>
            <person name="Kalinowski J."/>
            <person name="Ruckert C."/>
        </authorList>
    </citation>
    <scope>NUCLEOTIDE SEQUENCE</scope>
    <source>
        <strain evidence="7">CGMCC 1.15958</strain>
    </source>
</reference>
<dbReference type="Proteomes" id="UP000609064">
    <property type="component" value="Unassembled WGS sequence"/>
</dbReference>
<dbReference type="InterPro" id="IPR024607">
    <property type="entry name" value="Sulfatase_CS"/>
</dbReference>
<dbReference type="PANTHER" id="PTHR42693">
    <property type="entry name" value="ARYLSULFATASE FAMILY MEMBER"/>
    <property type="match status" value="1"/>
</dbReference>
<keyword evidence="2" id="KW-0479">Metal-binding</keyword>
<dbReference type="RefSeq" id="WP_188763457.1">
    <property type="nucleotide sequence ID" value="NZ_BMKK01000001.1"/>
</dbReference>
<dbReference type="CDD" id="cd16143">
    <property type="entry name" value="ARS_like"/>
    <property type="match status" value="1"/>
</dbReference>
<reference evidence="7" key="2">
    <citation type="submission" date="2020-09" db="EMBL/GenBank/DDBJ databases">
        <authorList>
            <person name="Sun Q."/>
            <person name="Zhou Y."/>
        </authorList>
    </citation>
    <scope>NUCLEOTIDE SEQUENCE</scope>
    <source>
        <strain evidence="7">CGMCC 1.15958</strain>
    </source>
</reference>
<dbReference type="Pfam" id="PF00884">
    <property type="entry name" value="Sulfatase"/>
    <property type="match status" value="1"/>
</dbReference>
<evidence type="ECO:0000256" key="5">
    <source>
        <dbReference type="SAM" id="SignalP"/>
    </source>
</evidence>
<evidence type="ECO:0000256" key="2">
    <source>
        <dbReference type="ARBA" id="ARBA00022723"/>
    </source>
</evidence>
<feature type="domain" description="Sulfatase N-terminal" evidence="6">
    <location>
        <begin position="24"/>
        <end position="366"/>
    </location>
</feature>
<sequence>MKKIVAFLVLLCFISSTKSFAQKPNIIYILADDLGIGDVSVYNSEGKIQTPNIDQLAQNGVKFTDAHTTSAVCTPTRYGIMTGRYNWRTTLKKGVLHGYDTPLIDPKRETVASFLQKQGYKTGIVGKWHLGWNWGNIEAGEKNVDFTKQVRNSPNTNGFDYSFCIPASLDMPPYAYVENGFCTAIPKDTCIGRKGIELFRAGIIAPDFQPEEVLGKFTEKALSFINQNSKKDKPFFLYFPLAAPHTPILPIGNFVGKSNVSPYADFVLMVDDVVRQVVETLKKNGVYENTIIVFGSDNGFANPADLKAQLSKGHNPSMMYRGLKTDIFEGGHHVPFIVSWKQTIKSPKVSRQLVCTTDFFQTVAELNNQKLNDNVAEDSFSFLSEVTGKKPTFDVRKSVIHHSSDGFFAIRKDNWKLIMCSHSGGNGKPKETSEEAKTLPPIQLYDLSTDIGETQNVYAQNPEIVKELTALLTKQIQDGRSTKGKNQTNEGPSYWSQLTWLGK</sequence>
<dbReference type="InterPro" id="IPR000917">
    <property type="entry name" value="Sulfatase_N"/>
</dbReference>
<comment type="similarity">
    <text evidence="1">Belongs to the sulfatase family.</text>
</comment>